<keyword evidence="2" id="KW-1185">Reference proteome</keyword>
<protein>
    <submittedName>
        <fullName evidence="1">Uncharacterized protein</fullName>
    </submittedName>
</protein>
<proteinExistence type="predicted"/>
<dbReference type="AlphaFoldDB" id="A0A4Y2IMY7"/>
<sequence>IFSHNVATVPLSLVTPTTGGQEVLLTNAKAGFDHLIISKPWNN</sequence>
<accession>A0A4Y2IMY7</accession>
<organism evidence="1 2">
    <name type="scientific">Araneus ventricosus</name>
    <name type="common">Orbweaver spider</name>
    <name type="synonym">Epeira ventricosa</name>
    <dbReference type="NCBI Taxonomy" id="182803"/>
    <lineage>
        <taxon>Eukaryota</taxon>
        <taxon>Metazoa</taxon>
        <taxon>Ecdysozoa</taxon>
        <taxon>Arthropoda</taxon>
        <taxon>Chelicerata</taxon>
        <taxon>Arachnida</taxon>
        <taxon>Araneae</taxon>
        <taxon>Araneomorphae</taxon>
        <taxon>Entelegynae</taxon>
        <taxon>Araneoidea</taxon>
        <taxon>Araneidae</taxon>
        <taxon>Araneus</taxon>
    </lineage>
</organism>
<evidence type="ECO:0000313" key="1">
    <source>
        <dbReference type="EMBL" id="GBM78346.1"/>
    </source>
</evidence>
<dbReference type="EMBL" id="BGPR01107074">
    <property type="protein sequence ID" value="GBM78346.1"/>
    <property type="molecule type" value="Genomic_DNA"/>
</dbReference>
<dbReference type="Proteomes" id="UP000499080">
    <property type="component" value="Unassembled WGS sequence"/>
</dbReference>
<reference evidence="1 2" key="1">
    <citation type="journal article" date="2019" name="Sci. Rep.">
        <title>Orb-weaving spider Araneus ventricosus genome elucidates the spidroin gene catalogue.</title>
        <authorList>
            <person name="Kono N."/>
            <person name="Nakamura H."/>
            <person name="Ohtoshi R."/>
            <person name="Moran D.A.P."/>
            <person name="Shinohara A."/>
            <person name="Yoshida Y."/>
            <person name="Fujiwara M."/>
            <person name="Mori M."/>
            <person name="Tomita M."/>
            <person name="Arakawa K."/>
        </authorList>
    </citation>
    <scope>NUCLEOTIDE SEQUENCE [LARGE SCALE GENOMIC DNA]</scope>
</reference>
<evidence type="ECO:0000313" key="2">
    <source>
        <dbReference type="Proteomes" id="UP000499080"/>
    </source>
</evidence>
<feature type="non-terminal residue" evidence="1">
    <location>
        <position position="1"/>
    </location>
</feature>
<name>A0A4Y2IMY7_ARAVE</name>
<comment type="caution">
    <text evidence="1">The sequence shown here is derived from an EMBL/GenBank/DDBJ whole genome shotgun (WGS) entry which is preliminary data.</text>
</comment>
<gene>
    <name evidence="1" type="ORF">AVEN_135924_1</name>
</gene>